<gene>
    <name evidence="13" type="ORF">AND_002379</name>
</gene>
<evidence type="ECO:0000313" key="15">
    <source>
        <dbReference type="Proteomes" id="UP000000673"/>
    </source>
</evidence>
<dbReference type="PANTHER" id="PTHR12604:SF4">
    <property type="entry name" value="X-RAY REPAIR CROSS-COMPLEMENTING PROTEIN 5"/>
    <property type="match status" value="1"/>
</dbReference>
<evidence type="ECO:0000256" key="7">
    <source>
        <dbReference type="ARBA" id="ARBA00022840"/>
    </source>
</evidence>
<dbReference type="AlphaFoldDB" id="W5JNW6"/>
<sequence length="728" mass="81544">MARVAKTGCMIVIDVGRSTSQSCGNQSFFETAKECAMRIMQKTICSFPQDEVGLVLMGTDETSNQVNTEHGSGYEHICEASELKLPNWHTSRVLENKVLRSNSEANWYDALIVAVDFLRAGTANRSFKHLHIFLISPLAMPAEVSQSEIRYLLDNLEVMLCQVHIISDQIEHSNPITTSTIFTPSSSGTFVDEEVKSEDRIKNENLLNEIMQKEGFTLTNISMAHRCLGFYVPKPVRPTPWNSTLTIGTKLKFAISAYLLISEQKGLGPFKVTSAGGSTANSVVKMRTQHFQNEKPIDLEMEDVIVGYMYGSTVVPYDNTIDMDYKSGEAGLTCLGFTASSNILDEYLSGKGTYLVMAKKGCAGSEEKLTALVKAMMALNVVMMAAKIYRKDTKPRLQTLFPIMHEQRYPCLVMLELVFQDEINLVRFPSFLTSKHQPSPEQYAAIDKLIDSMNLMDAVEDEHGVSHEAFGFNETHNPNHQFLYRSVVHRAMHPNAASLPVVDSDISELVSVPKKLVHRAEAAMDEIKQVFPLEEQKRITRAEWLHRMAAMHQGGGDAATSSAASAPGLDAIDEESERRVVLAVGSTTPAEDFDLLLRRGEKFVTVANQMQTVIFELLFTSMHTPVEKVIMALMMYRGEAQKLGPFRYNEWMTEFKQVLLGRSKHEFWEQVIVREKLGLIDVSESDMSTVSVDDAIEFYRIPVTTQSTTETIVKDDVDLDTLFEELNG</sequence>
<dbReference type="InterPro" id="IPR016194">
    <property type="entry name" value="SPOC-like_C_dom_sf"/>
</dbReference>
<dbReference type="GO" id="GO:0016787">
    <property type="term" value="F:hydrolase activity"/>
    <property type="evidence" value="ECO:0007669"/>
    <property type="project" value="UniProtKB-KW"/>
</dbReference>
<feature type="domain" description="Ku" evidence="12">
    <location>
        <begin position="296"/>
        <end position="434"/>
    </location>
</feature>
<keyword evidence="7" id="KW-0067">ATP-binding</keyword>
<reference evidence="13" key="3">
    <citation type="journal article" date="2013" name="Nucleic Acids Res.">
        <title>The genome of Anopheles darlingi, the main neotropical malaria vector.</title>
        <authorList>
            <person name="Marinotti O."/>
            <person name="Cerqueira G.C."/>
            <person name="de Almeida L.G."/>
            <person name="Ferro M.I."/>
            <person name="Loreto E.L."/>
            <person name="Zaha A."/>
            <person name="Teixeira S.M."/>
            <person name="Wespiser A.R."/>
            <person name="Almeida E Silva A."/>
            <person name="Schlindwein A.D."/>
            <person name="Pacheco A.C."/>
            <person name="Silva A.L."/>
            <person name="Graveley B.R."/>
            <person name="Walenz B.P."/>
            <person name="Lima Bde A."/>
            <person name="Ribeiro C.A."/>
            <person name="Nunes-Silva C.G."/>
            <person name="de Carvalho C.R."/>
            <person name="Soares C.M."/>
            <person name="de Menezes C.B."/>
            <person name="Matiolli C."/>
            <person name="Caffrey D."/>
            <person name="Araujo D.A."/>
            <person name="de Oliveira D.M."/>
            <person name="Golenbock D."/>
            <person name="Grisard E.C."/>
            <person name="Fantinatti-Garboggini F."/>
            <person name="de Carvalho F.M."/>
            <person name="Barcellos F.G."/>
            <person name="Prosdocimi F."/>
            <person name="May G."/>
            <person name="Azevedo Junior G.M."/>
            <person name="Guimaraes G.M."/>
            <person name="Goldman G.H."/>
            <person name="Padilha I.Q."/>
            <person name="Batista Jda S."/>
            <person name="Ferro J.A."/>
            <person name="Ribeiro J.M."/>
            <person name="Fietto J.L."/>
            <person name="Dabbas K.M."/>
            <person name="Cerdeira L."/>
            <person name="Agnez-Lima L.F."/>
            <person name="Brocchi M."/>
            <person name="de Carvalho M.O."/>
            <person name="Teixeira Mde M."/>
            <person name="Diniz Maia Mde M."/>
            <person name="Goldman M.H."/>
            <person name="Cruz Schneider M.P."/>
            <person name="Felipe M.S."/>
            <person name="Hungria M."/>
            <person name="Nicolas M.F."/>
            <person name="Pereira M."/>
            <person name="Montes M.A."/>
            <person name="Cantao M.E."/>
            <person name="Vincentz M."/>
            <person name="Rafael M.S."/>
            <person name="Silverman N."/>
            <person name="Stoco P.H."/>
            <person name="Souza R.C."/>
            <person name="Vicentini R."/>
            <person name="Gazzinelli R.T."/>
            <person name="Neves Rde O."/>
            <person name="Silva R."/>
            <person name="Astolfi-Filho S."/>
            <person name="Maciel T.E."/>
            <person name="Urmenyi T.P."/>
            <person name="Tadei W.P."/>
            <person name="Camargo E.P."/>
            <person name="de Vasconcelos A.T."/>
        </authorList>
    </citation>
    <scope>NUCLEOTIDE SEQUENCE</scope>
</reference>
<organism evidence="13">
    <name type="scientific">Anopheles darlingi</name>
    <name type="common">Mosquito</name>
    <dbReference type="NCBI Taxonomy" id="43151"/>
    <lineage>
        <taxon>Eukaryota</taxon>
        <taxon>Metazoa</taxon>
        <taxon>Ecdysozoa</taxon>
        <taxon>Arthropoda</taxon>
        <taxon>Hexapoda</taxon>
        <taxon>Insecta</taxon>
        <taxon>Pterygota</taxon>
        <taxon>Neoptera</taxon>
        <taxon>Endopterygota</taxon>
        <taxon>Diptera</taxon>
        <taxon>Nematocera</taxon>
        <taxon>Culicoidea</taxon>
        <taxon>Culicidae</taxon>
        <taxon>Anophelinae</taxon>
        <taxon>Anopheles</taxon>
    </lineage>
</organism>
<evidence type="ECO:0000313" key="14">
    <source>
        <dbReference type="EnsemblMetazoa" id="ADAC002379-PA"/>
    </source>
</evidence>
<reference evidence="13" key="2">
    <citation type="submission" date="2010-05" db="EMBL/GenBank/DDBJ databases">
        <authorList>
            <person name="Almeida L.G."/>
            <person name="Nicolas M.F."/>
            <person name="Souza R.C."/>
            <person name="Vasconcelos A.T.R."/>
        </authorList>
    </citation>
    <scope>NUCLEOTIDE SEQUENCE</scope>
</reference>
<dbReference type="GO" id="GO:0004386">
    <property type="term" value="F:helicase activity"/>
    <property type="evidence" value="ECO:0007669"/>
    <property type="project" value="UniProtKB-KW"/>
</dbReference>
<dbReference type="SUPFAM" id="SSF100939">
    <property type="entry name" value="SPOC domain-like"/>
    <property type="match status" value="1"/>
</dbReference>
<dbReference type="Proteomes" id="UP000000673">
    <property type="component" value="Unassembled WGS sequence"/>
</dbReference>
<evidence type="ECO:0000256" key="11">
    <source>
        <dbReference type="ARBA" id="ARBA00023242"/>
    </source>
</evidence>
<keyword evidence="4" id="KW-0227">DNA damage</keyword>
<dbReference type="InterPro" id="IPR036494">
    <property type="entry name" value="Ku_C_sf"/>
</dbReference>
<dbReference type="InterPro" id="IPR036465">
    <property type="entry name" value="vWFA_dom_sf"/>
</dbReference>
<dbReference type="Gene3D" id="1.25.40.240">
    <property type="entry name" value="Ku, C-terminal domain"/>
    <property type="match status" value="1"/>
</dbReference>
<evidence type="ECO:0000256" key="1">
    <source>
        <dbReference type="ARBA" id="ARBA00004123"/>
    </source>
</evidence>
<dbReference type="InterPro" id="IPR006164">
    <property type="entry name" value="DNA_bd_Ku70/Ku80"/>
</dbReference>
<evidence type="ECO:0000256" key="9">
    <source>
        <dbReference type="ARBA" id="ARBA00023172"/>
    </source>
</evidence>
<evidence type="ECO:0000256" key="8">
    <source>
        <dbReference type="ARBA" id="ARBA00023125"/>
    </source>
</evidence>
<keyword evidence="9" id="KW-0233">DNA recombination</keyword>
<dbReference type="Gene3D" id="3.40.50.410">
    <property type="entry name" value="von Willebrand factor, type A domain"/>
    <property type="match status" value="1"/>
</dbReference>
<dbReference type="Pfam" id="PF02735">
    <property type="entry name" value="Ku"/>
    <property type="match status" value="1"/>
</dbReference>
<reference evidence="13 15" key="1">
    <citation type="journal article" date="2010" name="BMC Genomics">
        <title>Combination of measures distinguishes pre-miRNAs from other stem-loops in the genome of the newly sequenced Anopheles darlingi.</title>
        <authorList>
            <person name="Mendes N.D."/>
            <person name="Freitas A.T."/>
            <person name="Vasconcelos A.T."/>
            <person name="Sagot M.F."/>
        </authorList>
    </citation>
    <scope>NUCLEOTIDE SEQUENCE</scope>
</reference>
<evidence type="ECO:0000256" key="2">
    <source>
        <dbReference type="ARBA" id="ARBA00007726"/>
    </source>
</evidence>
<comment type="subcellular location">
    <subcellularLocation>
        <location evidence="1">Nucleus</location>
    </subcellularLocation>
</comment>
<evidence type="ECO:0000256" key="5">
    <source>
        <dbReference type="ARBA" id="ARBA00022801"/>
    </source>
</evidence>
<reference evidence="14" key="4">
    <citation type="submission" date="2015-06" db="UniProtKB">
        <authorList>
            <consortium name="EnsemblMetazoa"/>
        </authorList>
    </citation>
    <scope>IDENTIFICATION</scope>
</reference>
<evidence type="ECO:0000313" key="13">
    <source>
        <dbReference type="EMBL" id="ETN65831.1"/>
    </source>
</evidence>
<dbReference type="HOGENOM" id="CLU_010975_2_1_1"/>
<keyword evidence="5" id="KW-0378">Hydrolase</keyword>
<evidence type="ECO:0000256" key="3">
    <source>
        <dbReference type="ARBA" id="ARBA00022741"/>
    </source>
</evidence>
<dbReference type="Gene3D" id="1.10.1600.10">
    <property type="match status" value="1"/>
</dbReference>
<dbReference type="InterPro" id="IPR014893">
    <property type="entry name" value="Ku_PK_bind"/>
</dbReference>
<evidence type="ECO:0000259" key="12">
    <source>
        <dbReference type="SMART" id="SM00559"/>
    </source>
</evidence>
<dbReference type="EMBL" id="ADMH02000571">
    <property type="protein sequence ID" value="ETN65831.1"/>
    <property type="molecule type" value="Genomic_DNA"/>
</dbReference>
<dbReference type="VEuPathDB" id="VectorBase:ADAR2_004536"/>
<keyword evidence="6 13" id="KW-0347">Helicase</keyword>
<dbReference type="SUPFAM" id="SSF53300">
    <property type="entry name" value="vWA-like"/>
    <property type="match status" value="1"/>
</dbReference>
<dbReference type="Pfam" id="PF08785">
    <property type="entry name" value="Ku_PK_bind"/>
    <property type="match status" value="1"/>
</dbReference>
<evidence type="ECO:0000256" key="6">
    <source>
        <dbReference type="ARBA" id="ARBA00022806"/>
    </source>
</evidence>
<dbReference type="STRING" id="43151.W5JNW6"/>
<keyword evidence="15" id="KW-1185">Reference proteome</keyword>
<evidence type="ECO:0000256" key="4">
    <source>
        <dbReference type="ARBA" id="ARBA00022763"/>
    </source>
</evidence>
<dbReference type="GO" id="GO:0000723">
    <property type="term" value="P:telomere maintenance"/>
    <property type="evidence" value="ECO:0007669"/>
    <property type="project" value="InterPro"/>
</dbReference>
<proteinExistence type="inferred from homology"/>
<dbReference type="InterPro" id="IPR005161">
    <property type="entry name" value="Ku_N"/>
</dbReference>
<dbReference type="VEuPathDB" id="VectorBase:ADAC002379"/>
<dbReference type="GO" id="GO:0006303">
    <property type="term" value="P:double-strand break repair via nonhomologous end joining"/>
    <property type="evidence" value="ECO:0007669"/>
    <property type="project" value="InterPro"/>
</dbReference>
<protein>
    <submittedName>
        <fullName evidence="13">Ku P80 DNA helicase</fullName>
    </submittedName>
</protein>
<evidence type="ECO:0000256" key="10">
    <source>
        <dbReference type="ARBA" id="ARBA00023204"/>
    </source>
</evidence>
<keyword evidence="10" id="KW-0234">DNA repair</keyword>
<comment type="similarity">
    <text evidence="2">Belongs to the ku80 family.</text>
</comment>
<dbReference type="GO" id="GO:0003684">
    <property type="term" value="F:damaged DNA binding"/>
    <property type="evidence" value="ECO:0007669"/>
    <property type="project" value="InterPro"/>
</dbReference>
<dbReference type="eggNOG" id="KOG2326">
    <property type="taxonomic scope" value="Eukaryota"/>
</dbReference>
<dbReference type="SMART" id="SM00559">
    <property type="entry name" value="Ku78"/>
    <property type="match status" value="1"/>
</dbReference>
<accession>W5JNW6</accession>
<name>W5JNW6_ANODA</name>
<keyword evidence="3" id="KW-0547">Nucleotide-binding</keyword>
<dbReference type="InterPro" id="IPR024193">
    <property type="entry name" value="Ku80"/>
</dbReference>
<dbReference type="GO" id="GO:0005524">
    <property type="term" value="F:ATP binding"/>
    <property type="evidence" value="ECO:0007669"/>
    <property type="project" value="UniProtKB-KW"/>
</dbReference>
<keyword evidence="11" id="KW-0539">Nucleus</keyword>
<dbReference type="EnsemblMetazoa" id="ADAC002379-RA">
    <property type="protein sequence ID" value="ADAC002379-PA"/>
    <property type="gene ID" value="ADAC002379"/>
</dbReference>
<dbReference type="CDD" id="cd00873">
    <property type="entry name" value="KU80"/>
    <property type="match status" value="1"/>
</dbReference>
<dbReference type="GO" id="GO:0003690">
    <property type="term" value="F:double-stranded DNA binding"/>
    <property type="evidence" value="ECO:0007669"/>
    <property type="project" value="TreeGrafter"/>
</dbReference>
<dbReference type="GO" id="GO:0043564">
    <property type="term" value="C:Ku70:Ku80 complex"/>
    <property type="evidence" value="ECO:0007669"/>
    <property type="project" value="InterPro"/>
</dbReference>
<dbReference type="FunFam" id="1.10.1600.10:FF:000002">
    <property type="entry name" value="X-ray repair cross-complementing protein 5"/>
    <property type="match status" value="1"/>
</dbReference>
<dbReference type="Pfam" id="PF03731">
    <property type="entry name" value="Ku_N"/>
    <property type="match status" value="1"/>
</dbReference>
<dbReference type="Gene3D" id="2.40.290.10">
    <property type="match status" value="1"/>
</dbReference>
<keyword evidence="8" id="KW-0238">DNA-binding</keyword>
<dbReference type="GO" id="GO:0006310">
    <property type="term" value="P:DNA recombination"/>
    <property type="evidence" value="ECO:0007669"/>
    <property type="project" value="UniProtKB-KW"/>
</dbReference>
<dbReference type="PANTHER" id="PTHR12604">
    <property type="entry name" value="KU AUTOANTIGEN DNA HELICASE"/>
    <property type="match status" value="1"/>
</dbReference>
<dbReference type="SUPFAM" id="SSF101420">
    <property type="entry name" value="C-terminal domain of Ku80"/>
    <property type="match status" value="1"/>
</dbReference>
<dbReference type="GO" id="GO:0042162">
    <property type="term" value="F:telomeric DNA binding"/>
    <property type="evidence" value="ECO:0007669"/>
    <property type="project" value="InterPro"/>
</dbReference>
<dbReference type="OMA" id="MASNKEC"/>
<dbReference type="FunCoup" id="W5JNW6">
    <property type="interactions" value="1301"/>
</dbReference>